<name>A0A8S1M9S2_9CILI</name>
<evidence type="ECO:0000313" key="4">
    <source>
        <dbReference type="Proteomes" id="UP000692954"/>
    </source>
</evidence>
<dbReference type="PROSITE" id="PS50969">
    <property type="entry name" value="FCP1"/>
    <property type="match status" value="1"/>
</dbReference>
<comment type="caution">
    <text evidence="3">The sequence shown here is derived from an EMBL/GenBank/DDBJ whole genome shotgun (WGS) entry which is preliminary data.</text>
</comment>
<dbReference type="Proteomes" id="UP000692954">
    <property type="component" value="Unassembled WGS sequence"/>
</dbReference>
<feature type="compositionally biased region" description="Polar residues" evidence="1">
    <location>
        <begin position="12"/>
        <end position="30"/>
    </location>
</feature>
<dbReference type="SMART" id="SM00577">
    <property type="entry name" value="CPDc"/>
    <property type="match status" value="1"/>
</dbReference>
<feature type="compositionally biased region" description="Low complexity" evidence="1">
    <location>
        <begin position="173"/>
        <end position="194"/>
    </location>
</feature>
<dbReference type="CDD" id="cd07521">
    <property type="entry name" value="HAD_FCP1-like"/>
    <property type="match status" value="1"/>
</dbReference>
<dbReference type="PANTHER" id="PTHR12210">
    <property type="entry name" value="DULLARD PROTEIN PHOSPHATASE"/>
    <property type="match status" value="1"/>
</dbReference>
<dbReference type="FunFam" id="3.40.50.1000:FF:000184">
    <property type="entry name" value="Uncharacterized protein"/>
    <property type="match status" value="1"/>
</dbReference>
<dbReference type="GO" id="GO:0016791">
    <property type="term" value="F:phosphatase activity"/>
    <property type="evidence" value="ECO:0007669"/>
    <property type="project" value="InterPro"/>
</dbReference>
<dbReference type="Pfam" id="PF03031">
    <property type="entry name" value="NIF"/>
    <property type="match status" value="1"/>
</dbReference>
<dbReference type="InterPro" id="IPR004274">
    <property type="entry name" value="FCP1_dom"/>
</dbReference>
<organism evidence="3 4">
    <name type="scientific">Paramecium sonneborni</name>
    <dbReference type="NCBI Taxonomy" id="65129"/>
    <lineage>
        <taxon>Eukaryota</taxon>
        <taxon>Sar</taxon>
        <taxon>Alveolata</taxon>
        <taxon>Ciliophora</taxon>
        <taxon>Intramacronucleata</taxon>
        <taxon>Oligohymenophorea</taxon>
        <taxon>Peniculida</taxon>
        <taxon>Parameciidae</taxon>
        <taxon>Paramecium</taxon>
    </lineage>
</organism>
<dbReference type="InterPro" id="IPR011948">
    <property type="entry name" value="Dullard_phosphatase"/>
</dbReference>
<dbReference type="OrthoDB" id="287041at2759"/>
<gene>
    <name evidence="3" type="ORF">PSON_ATCC_30995.1.T0300274</name>
</gene>
<proteinExistence type="predicted"/>
<feature type="region of interest" description="Disordered" evidence="1">
    <location>
        <begin position="1"/>
        <end position="30"/>
    </location>
</feature>
<accession>A0A8S1M9S2</accession>
<evidence type="ECO:0000313" key="3">
    <source>
        <dbReference type="EMBL" id="CAD8073346.1"/>
    </source>
</evidence>
<dbReference type="EMBL" id="CAJJDN010000030">
    <property type="protein sequence ID" value="CAD8073346.1"/>
    <property type="molecule type" value="Genomic_DNA"/>
</dbReference>
<dbReference type="AlphaFoldDB" id="A0A8S1M9S2"/>
<protein>
    <recommendedName>
        <fullName evidence="2">FCP1 homology domain-containing protein</fullName>
    </recommendedName>
</protein>
<feature type="domain" description="FCP1 homology" evidence="2">
    <location>
        <begin position="457"/>
        <end position="600"/>
    </location>
</feature>
<dbReference type="InterPro" id="IPR050365">
    <property type="entry name" value="TIM50"/>
</dbReference>
<dbReference type="NCBIfam" id="TIGR02251">
    <property type="entry name" value="HIF-SF_euk"/>
    <property type="match status" value="1"/>
</dbReference>
<evidence type="ECO:0000259" key="2">
    <source>
        <dbReference type="PROSITE" id="PS50969"/>
    </source>
</evidence>
<sequence length="637" mass="74875">MNTHRQNDQKKFLNSNLTHNPDNSMVSSKSKNSFKDLNEYRNHTPQNKTGHQNQYSASKIKLILSNLVQTDQISSKSQFGQSLREKQDIKQTDNISKNTQQKVSKTPKTKDSYFKQQIFAPSSTREFNHNNENFQNLYYMFQNKQQDSQSQQNVLSLSQLAKKQRSIIDKTPQKNSLNNNQNRDNSQSSIQTSQIQQFKQKIDISLQRKTSQKTEKYQFQNESQIGKTNGINTNQKKNYQDLNSFNKREEISEQLIQLILQKEQIWNQIKQNLEKINQPSLQNHCSELHQILSQLSERTNSQYLYDIEINIIDTFLLESFAVLIILMEWSKGEQILDQNLKNLIIYITSIFAEIKNRIKIILIKKIKQQSQINIIKKQFYHKIYFRIDVRIDDTTYSDIYSSLELKQQSFDLYFVQQNKILNQITKQLQKENSLKSSNISKSVNVVDKKKQPILPSKSTKTYTLVLDLDETLVHYQEFPNGGGQFLVRPYTEEFLEKLSKYYEIIIFTAAQPDYANFIIDIIDKQQVVKARLYREHTKARDNVYVKDLSIIGRDLNKVIIVDNMPENFQLQPENGVYIQSWTGEQKDRALKDLMPLLEQIAIKKCKDVREALNQFREQMIDKVQQGIKNPYQNLQLA</sequence>
<keyword evidence="4" id="KW-1185">Reference proteome</keyword>
<reference evidence="3" key="1">
    <citation type="submission" date="2021-01" db="EMBL/GenBank/DDBJ databases">
        <authorList>
            <consortium name="Genoscope - CEA"/>
            <person name="William W."/>
        </authorList>
    </citation>
    <scope>NUCLEOTIDE SEQUENCE</scope>
</reference>
<feature type="region of interest" description="Disordered" evidence="1">
    <location>
        <begin position="165"/>
        <end position="194"/>
    </location>
</feature>
<feature type="compositionally biased region" description="Basic and acidic residues" evidence="1">
    <location>
        <begin position="1"/>
        <end position="11"/>
    </location>
</feature>
<evidence type="ECO:0000256" key="1">
    <source>
        <dbReference type="SAM" id="MobiDB-lite"/>
    </source>
</evidence>